<sequence length="504" mass="57047">MATSSNQHLEVNPRGIPQAPFISNVQEHLGGPDHDVEPTLKKFQETMSKYKFMEMNTAQRRRGLEEKIPDIRKTLQMVEFLKQKKDDPEPIRTTFELNDTLFAKAELEQTDNVHLWLGANVMLSYPLDEAIQLLSSKLAGAEKSLVAAKEDLDFLRDQITTMEVNTARVHNWDVKRRRERREQAEMEGNLGNGVSASSWLFTESSKSGSNVETQKSLCFSTEEMGSSRTNPSNDRESQPTLASSTHKFDPTLPSSEAEEREPQAQEAVKTTRDEAIQTSDETDLIAGSRIQSANIPSESRGRHPRTSQRAQTRNPSEALNVEGATQERSLPSLAPQIQSQPQSVVVPPLNFDMVAKGVYRSGHPNERNFGFLRGLELKSIMYLASDDYRPNMARFAMEEGIRVFHYSVNMNKEPNTEMNAQDVASALSTVLDRRNLPMLIHCNKGKYRVGCLVGILRRLQGWSHTNIFEEYQRFAGSKIADMEFIEVFDLSTVVYDPAYRADWL</sequence>
<evidence type="ECO:0000313" key="2">
    <source>
        <dbReference type="Proteomes" id="UP000245626"/>
    </source>
</evidence>
<name>A0ACD0P3T8_9BASI</name>
<protein>
    <submittedName>
        <fullName evidence="1">Uncharacterized protein</fullName>
    </submittedName>
</protein>
<evidence type="ECO:0000313" key="1">
    <source>
        <dbReference type="EMBL" id="PWN52765.1"/>
    </source>
</evidence>
<keyword evidence="2" id="KW-1185">Reference proteome</keyword>
<dbReference type="EMBL" id="KZ819759">
    <property type="protein sequence ID" value="PWN52765.1"/>
    <property type="molecule type" value="Genomic_DNA"/>
</dbReference>
<proteinExistence type="predicted"/>
<gene>
    <name evidence="1" type="ORF">IE53DRAFT_384776</name>
</gene>
<accession>A0ACD0P3T8</accession>
<reference evidence="1 2" key="1">
    <citation type="journal article" date="2018" name="Mol. Biol. Evol.">
        <title>Broad Genomic Sampling Reveals a Smut Pathogenic Ancestry of the Fungal Clade Ustilaginomycotina.</title>
        <authorList>
            <person name="Kijpornyongpan T."/>
            <person name="Mondo S.J."/>
            <person name="Barry K."/>
            <person name="Sandor L."/>
            <person name="Lee J."/>
            <person name="Lipzen A."/>
            <person name="Pangilinan J."/>
            <person name="LaButti K."/>
            <person name="Hainaut M."/>
            <person name="Henrissat B."/>
            <person name="Grigoriev I.V."/>
            <person name="Spatafora J.W."/>
            <person name="Aime M.C."/>
        </authorList>
    </citation>
    <scope>NUCLEOTIDE SEQUENCE [LARGE SCALE GENOMIC DNA]</scope>
    <source>
        <strain evidence="1 2">SA 807</strain>
    </source>
</reference>
<organism evidence="1 2">
    <name type="scientific">Violaceomyces palustris</name>
    <dbReference type="NCBI Taxonomy" id="1673888"/>
    <lineage>
        <taxon>Eukaryota</taxon>
        <taxon>Fungi</taxon>
        <taxon>Dikarya</taxon>
        <taxon>Basidiomycota</taxon>
        <taxon>Ustilaginomycotina</taxon>
        <taxon>Ustilaginomycetes</taxon>
        <taxon>Violaceomycetales</taxon>
        <taxon>Violaceomycetaceae</taxon>
        <taxon>Violaceomyces</taxon>
    </lineage>
</organism>
<dbReference type="Proteomes" id="UP000245626">
    <property type="component" value="Unassembled WGS sequence"/>
</dbReference>